<dbReference type="PANTHER" id="PTHR45527:SF1">
    <property type="entry name" value="FATTY ACID SYNTHASE"/>
    <property type="match status" value="1"/>
</dbReference>
<protein>
    <submittedName>
        <fullName evidence="4">Amino acid adenylation domain-containing protein</fullName>
    </submittedName>
</protein>
<dbReference type="RefSeq" id="WP_202857764.1">
    <property type="nucleotide sequence ID" value="NZ_JAEUGD010000059.1"/>
</dbReference>
<dbReference type="InterPro" id="IPR045851">
    <property type="entry name" value="AMP-bd_C_sf"/>
</dbReference>
<comment type="caution">
    <text evidence="4">The sequence shown here is derived from an EMBL/GenBank/DDBJ whole genome shotgun (WGS) entry which is preliminary data.</text>
</comment>
<dbReference type="PROSITE" id="PS50075">
    <property type="entry name" value="CARRIER"/>
    <property type="match status" value="1"/>
</dbReference>
<dbReference type="InterPro" id="IPR000873">
    <property type="entry name" value="AMP-dep_synth/lig_dom"/>
</dbReference>
<dbReference type="InterPro" id="IPR001242">
    <property type="entry name" value="Condensation_dom"/>
</dbReference>
<dbReference type="Pfam" id="PF00668">
    <property type="entry name" value="Condensation"/>
    <property type="match status" value="2"/>
</dbReference>
<dbReference type="InterPro" id="IPR010071">
    <property type="entry name" value="AA_adenyl_dom"/>
</dbReference>
<evidence type="ECO:0000313" key="5">
    <source>
        <dbReference type="Proteomes" id="UP000614216"/>
    </source>
</evidence>
<dbReference type="InterPro" id="IPR025110">
    <property type="entry name" value="AMP-bd_C"/>
</dbReference>
<accession>A0A937G062</accession>
<dbReference type="InterPro" id="IPR041464">
    <property type="entry name" value="TubC_N"/>
</dbReference>
<dbReference type="GO" id="GO:0005829">
    <property type="term" value="C:cytosol"/>
    <property type="evidence" value="ECO:0007669"/>
    <property type="project" value="TreeGrafter"/>
</dbReference>
<dbReference type="SMART" id="SM00823">
    <property type="entry name" value="PKS_PP"/>
    <property type="match status" value="1"/>
</dbReference>
<keyword evidence="5" id="KW-1185">Reference proteome</keyword>
<dbReference type="Proteomes" id="UP000614216">
    <property type="component" value="Unassembled WGS sequence"/>
</dbReference>
<keyword evidence="2" id="KW-0597">Phosphoprotein</keyword>
<dbReference type="Gene3D" id="3.30.559.30">
    <property type="entry name" value="Nonribosomal peptide synthetase, condensation domain"/>
    <property type="match status" value="2"/>
</dbReference>
<dbReference type="Gene3D" id="3.40.50.980">
    <property type="match status" value="2"/>
</dbReference>
<dbReference type="GO" id="GO:0044550">
    <property type="term" value="P:secondary metabolite biosynthetic process"/>
    <property type="evidence" value="ECO:0007669"/>
    <property type="project" value="TreeGrafter"/>
</dbReference>
<dbReference type="SUPFAM" id="SSF56801">
    <property type="entry name" value="Acetyl-CoA synthetase-like"/>
    <property type="match status" value="1"/>
</dbReference>
<reference evidence="4" key="1">
    <citation type="submission" date="2021-01" db="EMBL/GenBank/DDBJ databases">
        <title>Fulvivirga kasyanovii gen. nov., sp nov., a novel member of the phylum Bacteroidetes isolated from seawater in a mussel farm.</title>
        <authorList>
            <person name="Zhao L.-H."/>
            <person name="Wang Z.-J."/>
        </authorList>
    </citation>
    <scope>NUCLEOTIDE SEQUENCE</scope>
    <source>
        <strain evidence="4">29W222</strain>
    </source>
</reference>
<feature type="domain" description="Carrier" evidence="3">
    <location>
        <begin position="1012"/>
        <end position="1089"/>
    </location>
</feature>
<dbReference type="PANTHER" id="PTHR45527">
    <property type="entry name" value="NONRIBOSOMAL PEPTIDE SYNTHETASE"/>
    <property type="match status" value="1"/>
</dbReference>
<dbReference type="InterPro" id="IPR009081">
    <property type="entry name" value="PP-bd_ACP"/>
</dbReference>
<dbReference type="InterPro" id="IPR036736">
    <property type="entry name" value="ACP-like_sf"/>
</dbReference>
<gene>
    <name evidence="4" type="ORF">JMN32_18050</name>
</gene>
<dbReference type="GO" id="GO:0031177">
    <property type="term" value="F:phosphopantetheine binding"/>
    <property type="evidence" value="ECO:0007669"/>
    <property type="project" value="InterPro"/>
</dbReference>
<dbReference type="SUPFAM" id="SSF47336">
    <property type="entry name" value="ACP-like"/>
    <property type="match status" value="1"/>
</dbReference>
<dbReference type="InterPro" id="IPR023213">
    <property type="entry name" value="CAT-like_dom_sf"/>
</dbReference>
<dbReference type="EMBL" id="JAEUGD010000059">
    <property type="protein sequence ID" value="MBL6448222.1"/>
    <property type="molecule type" value="Genomic_DNA"/>
</dbReference>
<dbReference type="Gene3D" id="1.10.1200.10">
    <property type="entry name" value="ACP-like"/>
    <property type="match status" value="1"/>
</dbReference>
<evidence type="ECO:0000256" key="1">
    <source>
        <dbReference type="ARBA" id="ARBA00022450"/>
    </source>
</evidence>
<dbReference type="SUPFAM" id="SSF52777">
    <property type="entry name" value="CoA-dependent acyltransferases"/>
    <property type="match status" value="4"/>
</dbReference>
<dbReference type="GO" id="GO:0003824">
    <property type="term" value="F:catalytic activity"/>
    <property type="evidence" value="ECO:0007669"/>
    <property type="project" value="InterPro"/>
</dbReference>
<dbReference type="Pfam" id="PF18563">
    <property type="entry name" value="TubC_N"/>
    <property type="match status" value="1"/>
</dbReference>
<dbReference type="Gene3D" id="2.30.38.10">
    <property type="entry name" value="Luciferase, Domain 3"/>
    <property type="match status" value="1"/>
</dbReference>
<dbReference type="InterPro" id="IPR020806">
    <property type="entry name" value="PKS_PP-bd"/>
</dbReference>
<keyword evidence="1" id="KW-0596">Phosphopantetheine</keyword>
<sequence>MKIDEYITNLRKNHKISLVVEGDELKIQGQKKNLTPAIIAELKERKPEILAFFKSINQKQGFSTIEKAAEKSRYPLSPAQKRLYFLYELDSNSTAYNMPQVVRLEGALDKVRLERAFNQLADRHETLRTTFEVVNKQPFQKIAQHIDLSMEHFKSTEEEAKSVISKFIRPFDLSKGPLIRTGLIETTPEEHILMVDIHHIITDGVSQEILLNDFMALYNEEQISELHLQYKDYAEWLLGEEQRVDTANQKDFWLKEFAEETSALDLPYDFSRPKVKSFKGSTVQFELTPEETQKLKAIGDKEGATMFMVILSIFNVFLSKVSNQEDIVIGTPTAGRKHAELRNMIGIFLNTLTLRSFPKGTLAFREFLKEVKEKTLECFENQDYQYEELVDVLKVKRDSGRNPLYDIRFVFQNYEKNEFKIPGLTLKPFELEREVSQFDLTLYVDAGEQVRMSFNYSTDLFKKETVERFVNYFHQVVSAIIGNEDIKLKDIDVLSVAEREQILAAFNDTDVEYDRSKTVLDLFDEQVASHPDKVVVTFDGEQLTYKELDERSNYLASQIGEGQELVALYSDPSLEMIIGIFGILKSGAGFLPLDANQNPNRQSIILKESGSSKLVTRQHLESKLDFSGEKVIVDSKADMSGEVVKPAPRKQGLAYVVYTSGSTGKPKGVKINDQNLVNYVNWFKQATQLTPDDKSLLTSSYAFDLGYTSIFPVLLYGGELHLIPETTYQSPDQLLDYIHNNHITYLKVTPSLFSTFSGVVDNKPGALNSLKHILLGGEAIRTEDVQKVSDAYGQIQFINHYGPTETTIGAVAEKIVNWQEFVEQPVIGRPINNTKLYILDQHGSVLPVGVAGELYIAGDGVSHGYLNAEELTQERFVNSPLTTTTLYRTGDKARWLANGKVQFLGRIDDQVKIRGYRVELGEIEKQLISHDSLSDVVVMARTNNNEKQLVAYYVSAEAIDSAELKDYLSAVFPDYMVPVHYVWLSELPLTPNGKLNRKALPDPEMNTGGFVGPENDQQRILVEIWASLLGIDESQIGIHSDFFDLGGNSINAIKLNYIIQQKFAVELHMRQIFDCPTIEKLSELIEKTQVSQAEDIKRIADQEYYPTSSAQERLYIEHSRDKQDLTYNVANVYRIIGDIDVDKLKSIFQKLTDRHESLRTGFFQTDEGSIVQRIKDSVTFELAMPDPEKYNTIEEVMDDFVRPFDLSACPLMRCGLFMHPDLGNFLLLDIHHIICDGISKNILMTDFKRLYKGEQLPSLKIRYVDYAYWQKHATNSIDRQKEFWLKKLSDKAPALEMPMLKERDASSGNEATFEEMSLSGDLYAKIKKFTASANTSDFMFLISAYYILLSKISGSTDIVIGTDVVGRTHPRLKDIVGTFVNLLPLRVEVDNDLTFSQFLEKVKDCVLEAFDNQDFQYDQMIAALNEKGIKQTNLFDVHFALVNYHDESVALDELKFEPVEVKWAESSHFEFKIHAIDEKDRFLVHFIYNTEYYDKDTIQLLMKYFNHILQVVLDDTDIMLGDVEMHDALDYA</sequence>
<dbReference type="CDD" id="cd19531">
    <property type="entry name" value="LCL_NRPS-like"/>
    <property type="match status" value="2"/>
</dbReference>
<dbReference type="Gene3D" id="1.10.10.1830">
    <property type="entry name" value="Non-ribosomal peptide synthase, adenylation domain"/>
    <property type="match status" value="1"/>
</dbReference>
<dbReference type="GO" id="GO:0043041">
    <property type="term" value="P:amino acid activation for nonribosomal peptide biosynthetic process"/>
    <property type="evidence" value="ECO:0007669"/>
    <property type="project" value="TreeGrafter"/>
</dbReference>
<dbReference type="NCBIfam" id="TIGR01733">
    <property type="entry name" value="AA-adenyl-dom"/>
    <property type="match status" value="1"/>
</dbReference>
<proteinExistence type="predicted"/>
<dbReference type="InterPro" id="IPR044894">
    <property type="entry name" value="TubC_N_sf"/>
</dbReference>
<dbReference type="Gene3D" id="3.30.559.10">
    <property type="entry name" value="Chloramphenicol acetyltransferase-like domain"/>
    <property type="match status" value="2"/>
</dbReference>
<dbReference type="FunFam" id="3.30.300.30:FF:000010">
    <property type="entry name" value="Enterobactin synthetase component F"/>
    <property type="match status" value="1"/>
</dbReference>
<name>A0A937G062_9BACT</name>
<evidence type="ECO:0000256" key="2">
    <source>
        <dbReference type="ARBA" id="ARBA00022553"/>
    </source>
</evidence>
<dbReference type="Pfam" id="PF13193">
    <property type="entry name" value="AMP-binding_C"/>
    <property type="match status" value="1"/>
</dbReference>
<dbReference type="CDD" id="cd05930">
    <property type="entry name" value="A_NRPS"/>
    <property type="match status" value="1"/>
</dbReference>
<dbReference type="Pfam" id="PF00550">
    <property type="entry name" value="PP-binding"/>
    <property type="match status" value="1"/>
</dbReference>
<dbReference type="InterPro" id="IPR020845">
    <property type="entry name" value="AMP-binding_CS"/>
</dbReference>
<evidence type="ECO:0000313" key="4">
    <source>
        <dbReference type="EMBL" id="MBL6448222.1"/>
    </source>
</evidence>
<dbReference type="Pfam" id="PF00501">
    <property type="entry name" value="AMP-binding"/>
    <property type="match status" value="1"/>
</dbReference>
<dbReference type="PROSITE" id="PS00455">
    <property type="entry name" value="AMP_BINDING"/>
    <property type="match status" value="1"/>
</dbReference>
<dbReference type="Gene3D" id="3.30.300.30">
    <property type="match status" value="1"/>
</dbReference>
<organism evidence="4 5">
    <name type="scientific">Fulvivirga marina</name>
    <dbReference type="NCBI Taxonomy" id="2494733"/>
    <lineage>
        <taxon>Bacteria</taxon>
        <taxon>Pseudomonadati</taxon>
        <taxon>Bacteroidota</taxon>
        <taxon>Cytophagia</taxon>
        <taxon>Cytophagales</taxon>
        <taxon>Fulvivirgaceae</taxon>
        <taxon>Fulvivirga</taxon>
    </lineage>
</organism>
<evidence type="ECO:0000259" key="3">
    <source>
        <dbReference type="PROSITE" id="PS50075"/>
    </source>
</evidence>